<keyword evidence="2" id="KW-1185">Reference proteome</keyword>
<accession>A0AAC9LFE5</accession>
<dbReference type="RefSeq" id="WP_075764798.1">
    <property type="nucleotide sequence ID" value="NZ_CP016076.1"/>
</dbReference>
<reference evidence="2" key="1">
    <citation type="submission" date="2016-06" db="EMBL/GenBank/DDBJ databases">
        <title>Complete genome sequence of Actinoalloteichus fjordicus DSM 46855 (=ADI127-17), type strain of the new species Actinoalloteichus fjordicus.</title>
        <authorList>
            <person name="Ruckert C."/>
            <person name="Nouioui I."/>
            <person name="Willmese J."/>
            <person name="van Wezel G."/>
            <person name="Klenk H.-P."/>
            <person name="Kalinowski J."/>
            <person name="Zotchev S.B."/>
        </authorList>
    </citation>
    <scope>NUCLEOTIDE SEQUENCE [LARGE SCALE GENOMIC DNA]</scope>
    <source>
        <strain evidence="2">ADI127-7</strain>
    </source>
</reference>
<protein>
    <submittedName>
        <fullName evidence="1">DUF2398 family protein</fullName>
    </submittedName>
</protein>
<name>A0AAC9LFE5_9PSEU</name>
<dbReference type="InterPro" id="IPR013494">
    <property type="entry name" value="CHP02678"/>
</dbReference>
<sequence length="370" mass="42101">MVSGVSAEHDAAERARTIRALLHTPVLSRATDVFRLVCDHDVWLRRWFHETCGWRLVVEGRRGFARLHKVPDVDSPARPPLRTLRTDAKPFDRRRYALFCVTAAALSQFSRRQVSLQDLSGRIVDITGTEDDLTQYNASDKRERLALVDVLAMLAELGMITTVERRDDYEHNEHANALYTIDDRRLAQLVLPPDLDAEESVRHGVMRRLLDDPVLHVDEVDTEQLDVLNNSTGWIRRRLLDAGLLLERRASGWCAIDPTTESTDMRFPQTNAITDQAALLTVSRLGEQSDAVGTWLPRMRLRQVLTDVMTEFPHWAKGHRGEGGLDRLTDEVLDLLKAFDLIRLDELGFQLTPVAGRFRDVVVTTTGEKR</sequence>
<gene>
    <name evidence="1" type="ORF">UA74_16320</name>
</gene>
<dbReference type="Proteomes" id="UP000185511">
    <property type="component" value="Chromosome"/>
</dbReference>
<dbReference type="EMBL" id="CP016076">
    <property type="protein sequence ID" value="APU15310.1"/>
    <property type="molecule type" value="Genomic_DNA"/>
</dbReference>
<organism evidence="1 2">
    <name type="scientific">Actinoalloteichus fjordicus</name>
    <dbReference type="NCBI Taxonomy" id="1612552"/>
    <lineage>
        <taxon>Bacteria</taxon>
        <taxon>Bacillati</taxon>
        <taxon>Actinomycetota</taxon>
        <taxon>Actinomycetes</taxon>
        <taxon>Pseudonocardiales</taxon>
        <taxon>Pseudonocardiaceae</taxon>
        <taxon>Actinoalloteichus</taxon>
    </lineage>
</organism>
<evidence type="ECO:0000313" key="1">
    <source>
        <dbReference type="EMBL" id="APU15310.1"/>
    </source>
</evidence>
<dbReference type="AlphaFoldDB" id="A0AAC9LFE5"/>
<dbReference type="KEGG" id="acad:UA74_16320"/>
<proteinExistence type="predicted"/>
<dbReference type="Pfam" id="PF09661">
    <property type="entry name" value="DUF2398"/>
    <property type="match status" value="1"/>
</dbReference>
<evidence type="ECO:0000313" key="2">
    <source>
        <dbReference type="Proteomes" id="UP000185511"/>
    </source>
</evidence>